<accession>A0A4S8I310</accession>
<evidence type="ECO:0000256" key="2">
    <source>
        <dbReference type="PIRSR" id="PIRSR001220-2"/>
    </source>
</evidence>
<feature type="binding site" evidence="2">
    <location>
        <begin position="82"/>
        <end position="83"/>
    </location>
    <ligand>
        <name>substrate</name>
    </ligand>
</feature>
<dbReference type="RefSeq" id="WP_136576377.1">
    <property type="nucleotide sequence ID" value="NZ_STFF01000001.1"/>
</dbReference>
<dbReference type="GO" id="GO:0004067">
    <property type="term" value="F:asparaginase activity"/>
    <property type="evidence" value="ECO:0007669"/>
    <property type="project" value="UniProtKB-UniRule"/>
</dbReference>
<name>A0A4S8I310_9BACT</name>
<dbReference type="PIRSF" id="PIRSF500176">
    <property type="entry name" value="L_ASNase"/>
    <property type="match status" value="1"/>
</dbReference>
<protein>
    <submittedName>
        <fullName evidence="4">Asparaginase</fullName>
    </submittedName>
</protein>
<dbReference type="PRINTS" id="PR00139">
    <property type="entry name" value="ASNGLNASE"/>
</dbReference>
<sequence>MAIRIFTTGGTFDKEYNELNGELYFKDTHMHELLTLGRSRLPVSITPLMMIDSLEMTAEHRNLIAEECKQCKEDKIVITHGTDTMAETARVLAKKVTGKTVVLTGAMIPIKFGSSDGLFNLGSALAFVQSLPPGVYVAMNGRYFNWDNVRKNRQTGIFEELKPVNAGTE</sequence>
<dbReference type="SMART" id="SM00870">
    <property type="entry name" value="Asparaginase"/>
    <property type="match status" value="1"/>
</dbReference>
<evidence type="ECO:0000313" key="5">
    <source>
        <dbReference type="Proteomes" id="UP000306918"/>
    </source>
</evidence>
<organism evidence="4 5">
    <name type="scientific">Niastella caeni</name>
    <dbReference type="NCBI Taxonomy" id="2569763"/>
    <lineage>
        <taxon>Bacteria</taxon>
        <taxon>Pseudomonadati</taxon>
        <taxon>Bacteroidota</taxon>
        <taxon>Chitinophagia</taxon>
        <taxon>Chitinophagales</taxon>
        <taxon>Chitinophagaceae</taxon>
        <taxon>Niastella</taxon>
    </lineage>
</organism>
<evidence type="ECO:0000259" key="3">
    <source>
        <dbReference type="Pfam" id="PF00710"/>
    </source>
</evidence>
<proteinExistence type="predicted"/>
<dbReference type="PROSITE" id="PS51732">
    <property type="entry name" value="ASN_GLN_ASE_3"/>
    <property type="match status" value="1"/>
</dbReference>
<dbReference type="Pfam" id="PF00710">
    <property type="entry name" value="Asparaginase"/>
    <property type="match status" value="1"/>
</dbReference>
<keyword evidence="5" id="KW-1185">Reference proteome</keyword>
<dbReference type="PANTHER" id="PTHR11707:SF28">
    <property type="entry name" value="60 KDA LYSOPHOSPHOLIPASE"/>
    <property type="match status" value="1"/>
</dbReference>
<dbReference type="InterPro" id="IPR027474">
    <property type="entry name" value="L-asparaginase_N"/>
</dbReference>
<feature type="domain" description="L-asparaginase N-terminal" evidence="3">
    <location>
        <begin position="3"/>
        <end position="155"/>
    </location>
</feature>
<feature type="binding site" evidence="2">
    <location>
        <position position="53"/>
    </location>
    <ligand>
        <name>substrate</name>
    </ligand>
</feature>
<dbReference type="EMBL" id="STFF01000001">
    <property type="protein sequence ID" value="THU41889.1"/>
    <property type="molecule type" value="Genomic_DNA"/>
</dbReference>
<dbReference type="InterPro" id="IPR006034">
    <property type="entry name" value="Asparaginase/glutaminase-like"/>
</dbReference>
<reference evidence="4 5" key="1">
    <citation type="submission" date="2019-04" db="EMBL/GenBank/DDBJ databases">
        <title>Niastella caeni sp. nov., isolated from activated sludge.</title>
        <authorList>
            <person name="Sheng M."/>
        </authorList>
    </citation>
    <scope>NUCLEOTIDE SEQUENCE [LARGE SCALE GENOMIC DNA]</scope>
    <source>
        <strain evidence="4 5">HX-2-15</strain>
    </source>
</reference>
<dbReference type="InterPro" id="IPR036152">
    <property type="entry name" value="Asp/glu_Ase-like_sf"/>
</dbReference>
<evidence type="ECO:0000313" key="4">
    <source>
        <dbReference type="EMBL" id="THU41889.1"/>
    </source>
</evidence>
<dbReference type="SUPFAM" id="SSF53774">
    <property type="entry name" value="Glutaminase/Asparaginase"/>
    <property type="match status" value="1"/>
</dbReference>
<dbReference type="Gene3D" id="3.40.50.1170">
    <property type="entry name" value="L-asparaginase, N-terminal domain"/>
    <property type="match status" value="1"/>
</dbReference>
<dbReference type="InterPro" id="IPR037152">
    <property type="entry name" value="L-asparaginase_N_sf"/>
</dbReference>
<evidence type="ECO:0000256" key="1">
    <source>
        <dbReference type="PIRSR" id="PIRSR001220-1"/>
    </source>
</evidence>
<dbReference type="OrthoDB" id="9788068at2"/>
<feature type="active site" description="O-isoaspartyl threonine intermediate" evidence="1">
    <location>
        <position position="11"/>
    </location>
</feature>
<dbReference type="AlphaFoldDB" id="A0A4S8I310"/>
<dbReference type="PIRSF" id="PIRSF001220">
    <property type="entry name" value="L-ASNase_gatD"/>
    <property type="match status" value="1"/>
</dbReference>
<gene>
    <name evidence="4" type="ORF">FAM09_07255</name>
</gene>
<dbReference type="Proteomes" id="UP000306918">
    <property type="component" value="Unassembled WGS sequence"/>
</dbReference>
<dbReference type="PANTHER" id="PTHR11707">
    <property type="entry name" value="L-ASPARAGINASE"/>
    <property type="match status" value="1"/>
</dbReference>
<comment type="caution">
    <text evidence="4">The sequence shown here is derived from an EMBL/GenBank/DDBJ whole genome shotgun (WGS) entry which is preliminary data.</text>
</comment>